<feature type="domain" description="DNA-directed DNA polymerase family B mitochondria/virus" evidence="9">
    <location>
        <begin position="163"/>
        <end position="399"/>
    </location>
</feature>
<dbReference type="EMBL" id="LAZR01009394">
    <property type="protein sequence ID" value="KKM72864.1"/>
    <property type="molecule type" value="Genomic_DNA"/>
</dbReference>
<evidence type="ECO:0000256" key="5">
    <source>
        <dbReference type="ARBA" id="ARBA00022705"/>
    </source>
</evidence>
<name>A0A0F9JSR9_9ZZZZ</name>
<evidence type="ECO:0000256" key="1">
    <source>
        <dbReference type="ARBA" id="ARBA00005755"/>
    </source>
</evidence>
<accession>A0A0F9JSR9</accession>
<dbReference type="GO" id="GO:0006260">
    <property type="term" value="P:DNA replication"/>
    <property type="evidence" value="ECO:0007669"/>
    <property type="project" value="UniProtKB-KW"/>
</dbReference>
<dbReference type="EC" id="2.7.7.7" evidence="2"/>
<protein>
    <recommendedName>
        <fullName evidence="2">DNA-directed DNA polymerase</fullName>
        <ecNumber evidence="2">2.7.7.7</ecNumber>
    </recommendedName>
</protein>
<dbReference type="SUPFAM" id="SSF53098">
    <property type="entry name" value="Ribonuclease H-like"/>
    <property type="match status" value="1"/>
</dbReference>
<dbReference type="Gene3D" id="3.30.420.10">
    <property type="entry name" value="Ribonuclease H-like superfamily/Ribonuclease H"/>
    <property type="match status" value="1"/>
</dbReference>
<dbReference type="InterPro" id="IPR043502">
    <property type="entry name" value="DNA/RNA_pol_sf"/>
</dbReference>
<evidence type="ECO:0000313" key="10">
    <source>
        <dbReference type="EMBL" id="KKM72864.1"/>
    </source>
</evidence>
<dbReference type="PRINTS" id="PR00106">
    <property type="entry name" value="DNAPOLB"/>
</dbReference>
<evidence type="ECO:0000256" key="4">
    <source>
        <dbReference type="ARBA" id="ARBA00022695"/>
    </source>
</evidence>
<comment type="similarity">
    <text evidence="1">Belongs to the DNA polymerase type-B family.</text>
</comment>
<evidence type="ECO:0000259" key="9">
    <source>
        <dbReference type="Pfam" id="PF03175"/>
    </source>
</evidence>
<keyword evidence="3" id="KW-0808">Transferase</keyword>
<dbReference type="InterPro" id="IPR036397">
    <property type="entry name" value="RNaseH_sf"/>
</dbReference>
<evidence type="ECO:0000256" key="6">
    <source>
        <dbReference type="ARBA" id="ARBA00022932"/>
    </source>
</evidence>
<dbReference type="InterPro" id="IPR006172">
    <property type="entry name" value="DNA-dir_DNA_pol_B"/>
</dbReference>
<comment type="caution">
    <text evidence="10">The sequence shown here is derived from an EMBL/GenBank/DDBJ whole genome shotgun (WGS) entry which is preliminary data.</text>
</comment>
<organism evidence="10">
    <name type="scientific">marine sediment metagenome</name>
    <dbReference type="NCBI Taxonomy" id="412755"/>
    <lineage>
        <taxon>unclassified sequences</taxon>
        <taxon>metagenomes</taxon>
        <taxon>ecological metagenomes</taxon>
    </lineage>
</organism>
<dbReference type="Pfam" id="PF03175">
    <property type="entry name" value="DNA_pol_B_2"/>
    <property type="match status" value="1"/>
</dbReference>
<evidence type="ECO:0000256" key="7">
    <source>
        <dbReference type="ARBA" id="ARBA00023125"/>
    </source>
</evidence>
<evidence type="ECO:0000256" key="2">
    <source>
        <dbReference type="ARBA" id="ARBA00012417"/>
    </source>
</evidence>
<dbReference type="AlphaFoldDB" id="A0A0F9JSR9"/>
<dbReference type="SUPFAM" id="SSF56672">
    <property type="entry name" value="DNA/RNA polymerases"/>
    <property type="match status" value="1"/>
</dbReference>
<dbReference type="Gene3D" id="3.90.1600.10">
    <property type="entry name" value="Palm domain of DNA polymerase"/>
    <property type="match status" value="1"/>
</dbReference>
<dbReference type="GO" id="GO:0003887">
    <property type="term" value="F:DNA-directed DNA polymerase activity"/>
    <property type="evidence" value="ECO:0007669"/>
    <property type="project" value="UniProtKB-KW"/>
</dbReference>
<comment type="catalytic activity">
    <reaction evidence="8">
        <text>DNA(n) + a 2'-deoxyribonucleoside 5'-triphosphate = DNA(n+1) + diphosphate</text>
        <dbReference type="Rhea" id="RHEA:22508"/>
        <dbReference type="Rhea" id="RHEA-COMP:17339"/>
        <dbReference type="Rhea" id="RHEA-COMP:17340"/>
        <dbReference type="ChEBI" id="CHEBI:33019"/>
        <dbReference type="ChEBI" id="CHEBI:61560"/>
        <dbReference type="ChEBI" id="CHEBI:173112"/>
        <dbReference type="EC" id="2.7.7.7"/>
    </reaction>
</comment>
<keyword evidence="7" id="KW-0238">DNA-binding</keyword>
<evidence type="ECO:0000256" key="8">
    <source>
        <dbReference type="ARBA" id="ARBA00049244"/>
    </source>
</evidence>
<dbReference type="InterPro" id="IPR004868">
    <property type="entry name" value="DNA-dir_DNA_pol_B_mt/vir"/>
</dbReference>
<sequence>MLSRVKSASYPTHCIWYDTETTSEEVNENEERHQLTFGWACYRRYMQQDHWSRPQWYRFTTGLAFWRWVESKCQRKTSLWLYAHNAAYDATVTECWRILPEAGWSLSNAVIDSPPFIAYWRRESSTIRMLDTLNLWKVPLAVIGEVIGLEKYPMPESLEGSSEADRYCKRDVEIIMQALIEWWRWLERYDLGGNAATLASQAFTAFRHRFLTHSILIDNNPSALQLARDAYHGGRVEVFRVGETRGPLYLLDVRSEYPSVMQTENYPTVLRGVYGGLTGVELSELMQSYAVVALVDLHTGEPAYPFSDSSPLLFPIGRFRTTLTTGELSFAIQHSHLISCIHVAVYDQAPIFRNYVTELSGLRSEAIKRGDPFAAWVLKHLLNNLYGKFGQRGRKSKRIATTKDLSVKVWDEIDGETGERYRMRQLAGVIEQHWIEGESALSHPAIAAHVTGYGRRLLWSLIRRAGQANVLYCDTDSVLVNQIGYDRLEPLLHGDRLGSLHLDKIVQTAVLRCPKDYQLDGVQRIKGIRSNAVWIDDSTVVQEKWLGIRSLLMRGDISTPVVRREVKHLTRRYNKGTVLRGGRVRPYRLPAEAGAWLG</sequence>
<keyword evidence="6" id="KW-0239">DNA-directed DNA polymerase</keyword>
<evidence type="ECO:0000256" key="3">
    <source>
        <dbReference type="ARBA" id="ARBA00022679"/>
    </source>
</evidence>
<dbReference type="InterPro" id="IPR012337">
    <property type="entry name" value="RNaseH-like_sf"/>
</dbReference>
<gene>
    <name evidence="10" type="ORF">LCGC14_1416250</name>
</gene>
<keyword evidence="4" id="KW-0548">Nucleotidyltransferase</keyword>
<dbReference type="GO" id="GO:0003677">
    <property type="term" value="F:DNA binding"/>
    <property type="evidence" value="ECO:0007669"/>
    <property type="project" value="UniProtKB-KW"/>
</dbReference>
<keyword evidence="5" id="KW-0235">DNA replication</keyword>
<dbReference type="GO" id="GO:0000166">
    <property type="term" value="F:nucleotide binding"/>
    <property type="evidence" value="ECO:0007669"/>
    <property type="project" value="InterPro"/>
</dbReference>
<proteinExistence type="inferred from homology"/>
<dbReference type="InterPro" id="IPR023211">
    <property type="entry name" value="DNA_pol_palm_dom_sf"/>
</dbReference>
<reference evidence="10" key="1">
    <citation type="journal article" date="2015" name="Nature">
        <title>Complex archaea that bridge the gap between prokaryotes and eukaryotes.</title>
        <authorList>
            <person name="Spang A."/>
            <person name="Saw J.H."/>
            <person name="Jorgensen S.L."/>
            <person name="Zaremba-Niedzwiedzka K."/>
            <person name="Martijn J."/>
            <person name="Lind A.E."/>
            <person name="van Eijk R."/>
            <person name="Schleper C."/>
            <person name="Guy L."/>
            <person name="Ettema T.J."/>
        </authorList>
    </citation>
    <scope>NUCLEOTIDE SEQUENCE</scope>
</reference>